<accession>A0ABT7QSJ3</accession>
<proteinExistence type="predicted"/>
<dbReference type="Proteomes" id="UP001169066">
    <property type="component" value="Unassembled WGS sequence"/>
</dbReference>
<reference evidence="2" key="1">
    <citation type="submission" date="2023-01" db="EMBL/GenBank/DDBJ databases">
        <title>Sulfurovum sp. XTW-4 genome assembly.</title>
        <authorList>
            <person name="Wang J."/>
        </authorList>
    </citation>
    <scope>NUCLEOTIDE SEQUENCE</scope>
    <source>
        <strain evidence="2">XTW-4</strain>
    </source>
</reference>
<keyword evidence="1" id="KW-0472">Membrane</keyword>
<comment type="caution">
    <text evidence="2">The sequence shown here is derived from an EMBL/GenBank/DDBJ whole genome shotgun (WGS) entry which is preliminary data.</text>
</comment>
<keyword evidence="1" id="KW-1133">Transmembrane helix</keyword>
<evidence type="ECO:0000256" key="1">
    <source>
        <dbReference type="SAM" id="Phobius"/>
    </source>
</evidence>
<feature type="transmembrane region" description="Helical" evidence="1">
    <location>
        <begin position="6"/>
        <end position="24"/>
    </location>
</feature>
<keyword evidence="1" id="KW-0812">Transmembrane</keyword>
<organism evidence="2 3">
    <name type="scientific">Sulfurovum xiamenensis</name>
    <dbReference type="NCBI Taxonomy" id="3019066"/>
    <lineage>
        <taxon>Bacteria</taxon>
        <taxon>Pseudomonadati</taxon>
        <taxon>Campylobacterota</taxon>
        <taxon>Epsilonproteobacteria</taxon>
        <taxon>Campylobacterales</taxon>
        <taxon>Sulfurovaceae</taxon>
        <taxon>Sulfurovum</taxon>
    </lineage>
</organism>
<name>A0ABT7QSJ3_9BACT</name>
<dbReference type="EMBL" id="JAQIBC010000004">
    <property type="protein sequence ID" value="MDM5264047.1"/>
    <property type="molecule type" value="Genomic_DNA"/>
</dbReference>
<protein>
    <submittedName>
        <fullName evidence="2">Uncharacterized protein</fullName>
    </submittedName>
</protein>
<dbReference type="RefSeq" id="WP_289401987.1">
    <property type="nucleotide sequence ID" value="NZ_JAQIBC010000004.1"/>
</dbReference>
<keyword evidence="3" id="KW-1185">Reference proteome</keyword>
<sequence>MDKSLFFFIVIGIGFLYFVTNFVGDIQEDEKFQNEEYKQKHQFDQYQTVDSIGREILDMTDTPATVQVQAWNNSKLKAEFLELFPDFSEMKIFVKERLRGEILQAKLIASIDSVESQYFSGKMNAEQAKRELSLLK</sequence>
<gene>
    <name evidence="2" type="ORF">PF327_07550</name>
</gene>
<evidence type="ECO:0000313" key="2">
    <source>
        <dbReference type="EMBL" id="MDM5264047.1"/>
    </source>
</evidence>
<evidence type="ECO:0000313" key="3">
    <source>
        <dbReference type="Proteomes" id="UP001169066"/>
    </source>
</evidence>